<evidence type="ECO:0000313" key="2">
    <source>
        <dbReference type="Proteomes" id="UP000232455"/>
    </source>
</evidence>
<protein>
    <submittedName>
        <fullName evidence="1">Uncharacterized protein</fullName>
    </submittedName>
</protein>
<keyword evidence="2" id="KW-1185">Reference proteome</keyword>
<sequence>MKAGGRQIVRFHRVNDWMVYLNAGKNGLGQTTFRRYFENMVCP</sequence>
<evidence type="ECO:0000313" key="1">
    <source>
        <dbReference type="EMBL" id="PKA68711.1"/>
    </source>
</evidence>
<accession>A0ABX4PX04</accession>
<proteinExistence type="predicted"/>
<organism evidence="1 2">
    <name type="scientific">Pseudomonas baetica</name>
    <dbReference type="NCBI Taxonomy" id="674054"/>
    <lineage>
        <taxon>Bacteria</taxon>
        <taxon>Pseudomonadati</taxon>
        <taxon>Pseudomonadota</taxon>
        <taxon>Gammaproteobacteria</taxon>
        <taxon>Pseudomonadales</taxon>
        <taxon>Pseudomonadaceae</taxon>
        <taxon>Pseudomonas</taxon>
    </lineage>
</organism>
<dbReference type="EMBL" id="PHHE01000001">
    <property type="protein sequence ID" value="PKA68711.1"/>
    <property type="molecule type" value="Genomic_DNA"/>
</dbReference>
<reference evidence="1 2" key="1">
    <citation type="submission" date="2017-11" db="EMBL/GenBank/DDBJ databases">
        <title>Genome sequencing of a diverse group of Pseudomonas species.</title>
        <authorList>
            <person name="Loper J."/>
        </authorList>
    </citation>
    <scope>NUCLEOTIDE SEQUENCE [LARGE SCALE GENOMIC DNA]</scope>
    <source>
        <strain evidence="1 2">LMG 25716</strain>
    </source>
</reference>
<comment type="caution">
    <text evidence="1">The sequence shown here is derived from an EMBL/GenBank/DDBJ whole genome shotgun (WGS) entry which is preliminary data.</text>
</comment>
<dbReference type="Proteomes" id="UP000232455">
    <property type="component" value="Unassembled WGS sequence"/>
</dbReference>
<gene>
    <name evidence="1" type="ORF">ATI02_1501</name>
</gene>
<name>A0ABX4PX04_9PSED</name>